<dbReference type="HOGENOM" id="CLU_1338046_0_0_1"/>
<keyword evidence="3" id="KW-0234">DNA repair</keyword>
<proteinExistence type="predicted"/>
<evidence type="ECO:0000256" key="3">
    <source>
        <dbReference type="ARBA" id="ARBA00023204"/>
    </source>
</evidence>
<keyword evidence="1" id="KW-0227">DNA damage</keyword>
<dbReference type="GO" id="GO:0000110">
    <property type="term" value="C:nucleotide-excision repair factor 1 complex"/>
    <property type="evidence" value="ECO:0007669"/>
    <property type="project" value="TreeGrafter"/>
</dbReference>
<dbReference type="EMBL" id="DS985215">
    <property type="protein sequence ID" value="EEY15648.1"/>
    <property type="molecule type" value="Genomic_DNA"/>
</dbReference>
<dbReference type="AlphaFoldDB" id="C9SB98"/>
<dbReference type="GeneID" id="9535032"/>
<evidence type="ECO:0000313" key="4">
    <source>
        <dbReference type="EMBL" id="EEY15648.1"/>
    </source>
</evidence>
<dbReference type="KEGG" id="val:VDBG_01757"/>
<evidence type="ECO:0000313" key="5">
    <source>
        <dbReference type="Proteomes" id="UP000008698"/>
    </source>
</evidence>
<dbReference type="RefSeq" id="XP_003007569.1">
    <property type="nucleotide sequence ID" value="XM_003007523.1"/>
</dbReference>
<dbReference type="OrthoDB" id="361020at2759"/>
<dbReference type="PANTHER" id="PTHR10150">
    <property type="entry name" value="DNA REPAIR ENDONUCLEASE XPF"/>
    <property type="match status" value="1"/>
</dbReference>
<dbReference type="GO" id="GO:0003697">
    <property type="term" value="F:single-stranded DNA binding"/>
    <property type="evidence" value="ECO:0007669"/>
    <property type="project" value="TreeGrafter"/>
</dbReference>
<gene>
    <name evidence="4" type="ORF">VDBG_01757</name>
</gene>
<organism evidence="5">
    <name type="scientific">Verticillium alfalfae (strain VaMs.102 / ATCC MYA-4576 / FGSC 10136)</name>
    <name type="common">Verticillium wilt of alfalfa</name>
    <name type="synonym">Verticillium albo-atrum</name>
    <dbReference type="NCBI Taxonomy" id="526221"/>
    <lineage>
        <taxon>Eukaryota</taxon>
        <taxon>Fungi</taxon>
        <taxon>Dikarya</taxon>
        <taxon>Ascomycota</taxon>
        <taxon>Pezizomycotina</taxon>
        <taxon>Sordariomycetes</taxon>
        <taxon>Hypocreomycetidae</taxon>
        <taxon>Glomerellales</taxon>
        <taxon>Plectosphaerellaceae</taxon>
        <taxon>Verticillium</taxon>
    </lineage>
</organism>
<keyword evidence="5" id="KW-1185">Reference proteome</keyword>
<evidence type="ECO:0000256" key="2">
    <source>
        <dbReference type="ARBA" id="ARBA00022801"/>
    </source>
</evidence>
<dbReference type="GO" id="GO:0000712">
    <property type="term" value="P:resolution of meiotic recombination intermediates"/>
    <property type="evidence" value="ECO:0007669"/>
    <property type="project" value="TreeGrafter"/>
</dbReference>
<dbReference type="STRING" id="526221.C9SB98"/>
<evidence type="ECO:0000256" key="1">
    <source>
        <dbReference type="ARBA" id="ARBA00022763"/>
    </source>
</evidence>
<dbReference type="PANTHER" id="PTHR10150:SF0">
    <property type="entry name" value="DNA REPAIR ENDONUCLEASE XPF"/>
    <property type="match status" value="1"/>
</dbReference>
<dbReference type="GO" id="GO:0000724">
    <property type="term" value="P:double-strand break repair via homologous recombination"/>
    <property type="evidence" value="ECO:0007669"/>
    <property type="project" value="TreeGrafter"/>
</dbReference>
<name>C9SB98_VERA1</name>
<sequence length="225" mass="24691">MSANAPQPVKLSLPLEYQQTLFQELRSDDELVVIAKGLGLMRLVTNLLHSYDAAGNNLIIIVGAEDRENAWIGEALAEHAAISMSPKARGLTVVNTDFTSVGAREKMYARGGIFSITSRILIVDLLTSLLNPETVTGLVVLHADRVVATSLEAFILRIYRQKNRAGFLKAFSDNPDPFATGFSPLSTMMRNLFLKKASLWPRFHVTVAESLEGKKKQRSSSSSCP</sequence>
<dbReference type="eggNOG" id="KOG0442">
    <property type="taxonomic scope" value="Eukaryota"/>
</dbReference>
<accession>C9SB98</accession>
<protein>
    <submittedName>
        <fullName evidence="4">DNA repair protein rad16</fullName>
    </submittedName>
</protein>
<dbReference type="GO" id="GO:1901255">
    <property type="term" value="P:nucleotide-excision repair involved in interstrand cross-link repair"/>
    <property type="evidence" value="ECO:0007669"/>
    <property type="project" value="TreeGrafter"/>
</dbReference>
<keyword evidence="2" id="KW-0378">Hydrolase</keyword>
<dbReference type="Proteomes" id="UP000008698">
    <property type="component" value="Unassembled WGS sequence"/>
</dbReference>
<dbReference type="GO" id="GO:0003684">
    <property type="term" value="F:damaged DNA binding"/>
    <property type="evidence" value="ECO:0007669"/>
    <property type="project" value="TreeGrafter"/>
</dbReference>
<reference evidence="5" key="1">
    <citation type="journal article" date="2011" name="PLoS Pathog.">
        <title>Comparative genomics yields insights into niche adaptation of plant vascular wilt pathogens.</title>
        <authorList>
            <person name="Klosterman S.J."/>
            <person name="Subbarao K.V."/>
            <person name="Kang S."/>
            <person name="Veronese P."/>
            <person name="Gold S.E."/>
            <person name="Thomma B.P.H.J."/>
            <person name="Chen Z."/>
            <person name="Henrissat B."/>
            <person name="Lee Y.-H."/>
            <person name="Park J."/>
            <person name="Garcia-Pedrajas M.D."/>
            <person name="Barbara D.J."/>
            <person name="Anchieta A."/>
            <person name="de Jonge R."/>
            <person name="Santhanam P."/>
            <person name="Maruthachalam K."/>
            <person name="Atallah Z."/>
            <person name="Amyotte S.G."/>
            <person name="Paz Z."/>
            <person name="Inderbitzin P."/>
            <person name="Hayes R.J."/>
            <person name="Heiman D.I."/>
            <person name="Young S."/>
            <person name="Zeng Q."/>
            <person name="Engels R."/>
            <person name="Galagan J."/>
            <person name="Cuomo C.A."/>
            <person name="Dobinson K.F."/>
            <person name="Ma L.-J."/>
        </authorList>
    </citation>
    <scope>NUCLEOTIDE SEQUENCE [LARGE SCALE GENOMIC DNA]</scope>
    <source>
        <strain evidence="5">VaMs.102 / ATCC MYA-4576 / FGSC 10136</strain>
    </source>
</reference>
<dbReference type="GO" id="GO:0000014">
    <property type="term" value="F:single-stranded DNA endodeoxyribonuclease activity"/>
    <property type="evidence" value="ECO:0007669"/>
    <property type="project" value="TreeGrafter"/>
</dbReference>
<dbReference type="GO" id="GO:0000736">
    <property type="term" value="P:double-strand break repair via single-strand annealing, removal of nonhomologous ends"/>
    <property type="evidence" value="ECO:0007669"/>
    <property type="project" value="TreeGrafter"/>
</dbReference>